<evidence type="ECO:0000256" key="1">
    <source>
        <dbReference type="SAM" id="MobiDB-lite"/>
    </source>
</evidence>
<feature type="compositionally biased region" description="Gly residues" evidence="1">
    <location>
        <begin position="533"/>
        <end position="551"/>
    </location>
</feature>
<feature type="compositionally biased region" description="Polar residues" evidence="1">
    <location>
        <begin position="678"/>
        <end position="688"/>
    </location>
</feature>
<proteinExistence type="predicted"/>
<gene>
    <name evidence="2" type="ORF">VP01_80g6</name>
</gene>
<feature type="region of interest" description="Disordered" evidence="1">
    <location>
        <begin position="343"/>
        <end position="369"/>
    </location>
</feature>
<feature type="compositionally biased region" description="Gly residues" evidence="1">
    <location>
        <begin position="634"/>
        <end position="653"/>
    </location>
</feature>
<keyword evidence="3" id="KW-1185">Reference proteome</keyword>
<reference evidence="2 3" key="1">
    <citation type="submission" date="2015-08" db="EMBL/GenBank/DDBJ databases">
        <title>Next Generation Sequencing and Analysis of the Genome of Puccinia sorghi L Schw, the Causal Agent of Maize Common Rust.</title>
        <authorList>
            <person name="Rochi L."/>
            <person name="Burguener G."/>
            <person name="Darino M."/>
            <person name="Turjanski A."/>
            <person name="Kreff E."/>
            <person name="Dieguez M.J."/>
            <person name="Sacco F."/>
        </authorList>
    </citation>
    <scope>NUCLEOTIDE SEQUENCE [LARGE SCALE GENOMIC DNA]</scope>
    <source>
        <strain evidence="2 3">RO10H11247</strain>
    </source>
</reference>
<feature type="compositionally biased region" description="Low complexity" evidence="1">
    <location>
        <begin position="471"/>
        <end position="488"/>
    </location>
</feature>
<dbReference type="AlphaFoldDB" id="A0A0L6UA75"/>
<feature type="compositionally biased region" description="Low complexity" evidence="1">
    <location>
        <begin position="87"/>
        <end position="104"/>
    </location>
</feature>
<comment type="caution">
    <text evidence="2">The sequence shown here is derived from an EMBL/GenBank/DDBJ whole genome shotgun (WGS) entry which is preliminary data.</text>
</comment>
<feature type="compositionally biased region" description="Basic and acidic residues" evidence="1">
    <location>
        <begin position="1"/>
        <end position="13"/>
    </location>
</feature>
<dbReference type="STRING" id="27349.A0A0L6UA75"/>
<name>A0A0L6UA75_9BASI</name>
<feature type="compositionally biased region" description="Basic and acidic residues" evidence="1">
    <location>
        <begin position="706"/>
        <end position="740"/>
    </location>
</feature>
<feature type="compositionally biased region" description="Polar residues" evidence="1">
    <location>
        <begin position="345"/>
        <end position="362"/>
    </location>
</feature>
<evidence type="ECO:0000313" key="3">
    <source>
        <dbReference type="Proteomes" id="UP000037035"/>
    </source>
</evidence>
<feature type="compositionally biased region" description="Gly residues" evidence="1">
    <location>
        <begin position="565"/>
        <end position="586"/>
    </location>
</feature>
<feature type="compositionally biased region" description="Polar residues" evidence="1">
    <location>
        <begin position="422"/>
        <end position="433"/>
    </location>
</feature>
<feature type="compositionally biased region" description="Gly residues" evidence="1">
    <location>
        <begin position="513"/>
        <end position="524"/>
    </location>
</feature>
<feature type="compositionally biased region" description="Polar residues" evidence="1">
    <location>
        <begin position="791"/>
        <end position="801"/>
    </location>
</feature>
<feature type="compositionally biased region" description="Gly residues" evidence="1">
    <location>
        <begin position="494"/>
        <end position="505"/>
    </location>
</feature>
<feature type="compositionally biased region" description="Low complexity" evidence="1">
    <location>
        <begin position="689"/>
        <end position="701"/>
    </location>
</feature>
<dbReference type="OrthoDB" id="2507699at2759"/>
<dbReference type="Proteomes" id="UP000037035">
    <property type="component" value="Unassembled WGS sequence"/>
</dbReference>
<protein>
    <submittedName>
        <fullName evidence="2">Uncharacterized protein</fullName>
    </submittedName>
</protein>
<feature type="compositionally biased region" description="Basic and acidic residues" evidence="1">
    <location>
        <begin position="754"/>
        <end position="766"/>
    </location>
</feature>
<accession>A0A0L6UA75</accession>
<organism evidence="2 3">
    <name type="scientific">Puccinia sorghi</name>
    <dbReference type="NCBI Taxonomy" id="27349"/>
    <lineage>
        <taxon>Eukaryota</taxon>
        <taxon>Fungi</taxon>
        <taxon>Dikarya</taxon>
        <taxon>Basidiomycota</taxon>
        <taxon>Pucciniomycotina</taxon>
        <taxon>Pucciniomycetes</taxon>
        <taxon>Pucciniales</taxon>
        <taxon>Pucciniaceae</taxon>
        <taxon>Puccinia</taxon>
    </lineage>
</organism>
<dbReference type="VEuPathDB" id="FungiDB:VP01_80g6"/>
<feature type="region of interest" description="Disordered" evidence="1">
    <location>
        <begin position="385"/>
        <end position="818"/>
    </location>
</feature>
<feature type="region of interest" description="Disordered" evidence="1">
    <location>
        <begin position="1"/>
        <end position="213"/>
    </location>
</feature>
<evidence type="ECO:0000313" key="2">
    <source>
        <dbReference type="EMBL" id="KNZ45449.1"/>
    </source>
</evidence>
<feature type="compositionally biased region" description="Basic and acidic residues" evidence="1">
    <location>
        <begin position="189"/>
        <end position="209"/>
    </location>
</feature>
<dbReference type="EMBL" id="LAVV01013605">
    <property type="protein sequence ID" value="KNZ45449.1"/>
    <property type="molecule type" value="Genomic_DNA"/>
</dbReference>
<sequence>MAPDNGSERTGHQDEEEIDPPPSPFMKGWQSVIPADYPYPIPARPRTARQTLKNQQPKHKHPTNISAPPQSHRAPPKPSAASTNPKTSVVDDQPTPTTTCQPETSRPKISKNTAVASLPLQPFPSMHEQNPAKKSALFIPKPKIPSRHPIPSSQIEAPLFFPPSQPEDQNGTHVEDPFAEWGLGAQESSEERGTSGEKSKPKEVELKEGEESEIGELSKPLKLDGNLLEIIIRSVILKLKLLDARNDHDTRVVILESFERMMVNSHPKKATTCEKVLDEATRKVMLIQNEFGRVTAPISEELRAAIELSVGKHRKILSSPTVNPHGLFADNWCPQPVQYLDPSVPASSTHPSRLQDQANPASIENEPWADSWGAAPVDQATLPAPATAAANPESECPWGPLASDEPARKSAPESTNNNPNNSTGWGDGNSQINAPGGGVGGRKAKADHSGWGNTDTTASGFGASSSGGWGNTDTTASGFGASSSGFDAPQQNQGWGGRGNRGNRGGFSNNSRGGFGGESGGFGNSGFESRDQGWGGRGSRGGNGGFGGRGRGSYERDGGFRGRGRGYGGGENGTWGAGGAGGGGWGSTPATSGSGQGGWGDNPSLPSADQGGWGSSSTSAGPSRDRGGFRGRRGGFGGQPFGNGAEGNGGNGGWDAPMPAPINRPPVNYDSIAPEVQHNVNGWRSPNTAIDPVPSAADSAPPKLPEVAKDIQPTEHGDSDSKSHRDQPNGHELLLDDHGPSDVPPQELPNGSKTFEDWDGTTKADESTPVLDYEGRMAVDPPAAEPMKPRPTTTAQETSAPEVSMKPAENDEWSGCPW</sequence>